<dbReference type="EMBL" id="WIUZ02000002">
    <property type="protein sequence ID" value="KAF9790385.1"/>
    <property type="molecule type" value="Genomic_DNA"/>
</dbReference>
<dbReference type="OrthoDB" id="2107166at2759"/>
<dbReference type="SUPFAM" id="SSF54106">
    <property type="entry name" value="LysM domain"/>
    <property type="match status" value="1"/>
</dbReference>
<feature type="compositionally biased region" description="Basic and acidic residues" evidence="1">
    <location>
        <begin position="320"/>
        <end position="329"/>
    </location>
</feature>
<keyword evidence="4" id="KW-1185">Reference proteome</keyword>
<gene>
    <name evidence="3" type="ORF">BJ322DRAFT_1168921</name>
</gene>
<sequence>MLDRRTTLCLACSSSLPPNVDDSELFITKCCGRPICPRCLETNPRLARYNPCLVCLAGVGVIQASSSSGSRPGGKPAGNTGAQSMKVENLNGGVKDQDLFVLGDDEDEGSDSEDDMSLNGTGNGRCSRSAAPPPPDVIQTNSALPKTPPPPPVPAVNTEESPVTGPTRTPPPLGDDQQSAQPALYRLRRGDTLMGIALRFRLDAMELCRLNDLPTTTLSTTPHLLHTRTTILLPPASKPLPETSALTEARRVERAEKLLQTVTKEVDWRVAKAYVALAQDPDPSSKEKADNRERGGSSQKGVLESDAIDRYLEDAEWEEQERKDGREPVIQKFPWGPPSQ</sequence>
<evidence type="ECO:0000256" key="1">
    <source>
        <dbReference type="SAM" id="MobiDB-lite"/>
    </source>
</evidence>
<reference evidence="3" key="2">
    <citation type="submission" date="2020-11" db="EMBL/GenBank/DDBJ databases">
        <authorList>
            <consortium name="DOE Joint Genome Institute"/>
            <person name="Kuo A."/>
            <person name="Miyauchi S."/>
            <person name="Kiss E."/>
            <person name="Drula E."/>
            <person name="Kohler A."/>
            <person name="Sanchez-Garcia M."/>
            <person name="Andreopoulos B."/>
            <person name="Barry K.W."/>
            <person name="Bonito G."/>
            <person name="Buee M."/>
            <person name="Carver A."/>
            <person name="Chen C."/>
            <person name="Cichocki N."/>
            <person name="Clum A."/>
            <person name="Culley D."/>
            <person name="Crous P.W."/>
            <person name="Fauchery L."/>
            <person name="Girlanda M."/>
            <person name="Hayes R."/>
            <person name="Keri Z."/>
            <person name="Labutti K."/>
            <person name="Lipzen A."/>
            <person name="Lombard V."/>
            <person name="Magnuson J."/>
            <person name="Maillard F."/>
            <person name="Morin E."/>
            <person name="Murat C."/>
            <person name="Nolan M."/>
            <person name="Ohm R."/>
            <person name="Pangilinan J."/>
            <person name="Pereira M."/>
            <person name="Perotto S."/>
            <person name="Peter M."/>
            <person name="Riley R."/>
            <person name="Sitrit Y."/>
            <person name="Stielow B."/>
            <person name="Szollosi G."/>
            <person name="Zifcakova L."/>
            <person name="Stursova M."/>
            <person name="Spatafora J.W."/>
            <person name="Tedersoo L."/>
            <person name="Vaario L.-M."/>
            <person name="Yamada A."/>
            <person name="Yan M."/>
            <person name="Wang P."/>
            <person name="Xu J."/>
            <person name="Bruns T."/>
            <person name="Baldrian P."/>
            <person name="Vilgalys R."/>
            <person name="Henrissat B."/>
            <person name="Grigoriev I.V."/>
            <person name="Hibbett D."/>
            <person name="Nagy L.G."/>
            <person name="Martin F.M."/>
        </authorList>
    </citation>
    <scope>NUCLEOTIDE SEQUENCE</scope>
    <source>
        <strain evidence="3">UH-Tt-Lm1</strain>
    </source>
</reference>
<dbReference type="InterPro" id="IPR018392">
    <property type="entry name" value="LysM"/>
</dbReference>
<name>A0A9P6LB04_9AGAM</name>
<evidence type="ECO:0000313" key="3">
    <source>
        <dbReference type="EMBL" id="KAF9790385.1"/>
    </source>
</evidence>
<feature type="compositionally biased region" description="Polar residues" evidence="1">
    <location>
        <begin position="158"/>
        <end position="167"/>
    </location>
</feature>
<accession>A0A9P6LB04</accession>
<feature type="non-terminal residue" evidence="3">
    <location>
        <position position="1"/>
    </location>
</feature>
<feature type="region of interest" description="Disordered" evidence="1">
    <location>
        <begin position="279"/>
        <end position="340"/>
    </location>
</feature>
<protein>
    <recommendedName>
        <fullName evidence="2">LysM domain-containing protein</fullName>
    </recommendedName>
</protein>
<dbReference type="Pfam" id="PF01476">
    <property type="entry name" value="LysM"/>
    <property type="match status" value="1"/>
</dbReference>
<dbReference type="Gene3D" id="3.10.350.10">
    <property type="entry name" value="LysM domain"/>
    <property type="match status" value="1"/>
</dbReference>
<feature type="region of interest" description="Disordered" evidence="1">
    <location>
        <begin position="102"/>
        <end position="179"/>
    </location>
</feature>
<dbReference type="AlphaFoldDB" id="A0A9P6LB04"/>
<feature type="compositionally biased region" description="Basic and acidic residues" evidence="1">
    <location>
        <begin position="283"/>
        <end position="295"/>
    </location>
</feature>
<dbReference type="CDD" id="cd00118">
    <property type="entry name" value="LysM"/>
    <property type="match status" value="1"/>
</dbReference>
<evidence type="ECO:0000259" key="2">
    <source>
        <dbReference type="Pfam" id="PF01476"/>
    </source>
</evidence>
<proteinExistence type="predicted"/>
<feature type="domain" description="LysM" evidence="2">
    <location>
        <begin position="185"/>
        <end position="218"/>
    </location>
</feature>
<comment type="caution">
    <text evidence="3">The sequence shown here is derived from an EMBL/GenBank/DDBJ whole genome shotgun (WGS) entry which is preliminary data.</text>
</comment>
<organism evidence="3 4">
    <name type="scientific">Thelephora terrestris</name>
    <dbReference type="NCBI Taxonomy" id="56493"/>
    <lineage>
        <taxon>Eukaryota</taxon>
        <taxon>Fungi</taxon>
        <taxon>Dikarya</taxon>
        <taxon>Basidiomycota</taxon>
        <taxon>Agaricomycotina</taxon>
        <taxon>Agaricomycetes</taxon>
        <taxon>Thelephorales</taxon>
        <taxon>Thelephoraceae</taxon>
        <taxon>Thelephora</taxon>
    </lineage>
</organism>
<dbReference type="InterPro" id="IPR036779">
    <property type="entry name" value="LysM_dom_sf"/>
</dbReference>
<feature type="compositionally biased region" description="Acidic residues" evidence="1">
    <location>
        <begin position="103"/>
        <end position="116"/>
    </location>
</feature>
<feature type="region of interest" description="Disordered" evidence="1">
    <location>
        <begin position="64"/>
        <end position="84"/>
    </location>
</feature>
<evidence type="ECO:0000313" key="4">
    <source>
        <dbReference type="Proteomes" id="UP000736335"/>
    </source>
</evidence>
<reference evidence="3" key="1">
    <citation type="journal article" date="2020" name="Nat. Commun.">
        <title>Large-scale genome sequencing of mycorrhizal fungi provides insights into the early evolution of symbiotic traits.</title>
        <authorList>
            <person name="Miyauchi S."/>
            <person name="Kiss E."/>
            <person name="Kuo A."/>
            <person name="Drula E."/>
            <person name="Kohler A."/>
            <person name="Sanchez-Garcia M."/>
            <person name="Morin E."/>
            <person name="Andreopoulos B."/>
            <person name="Barry K.W."/>
            <person name="Bonito G."/>
            <person name="Buee M."/>
            <person name="Carver A."/>
            <person name="Chen C."/>
            <person name="Cichocki N."/>
            <person name="Clum A."/>
            <person name="Culley D."/>
            <person name="Crous P.W."/>
            <person name="Fauchery L."/>
            <person name="Girlanda M."/>
            <person name="Hayes R.D."/>
            <person name="Keri Z."/>
            <person name="LaButti K."/>
            <person name="Lipzen A."/>
            <person name="Lombard V."/>
            <person name="Magnuson J."/>
            <person name="Maillard F."/>
            <person name="Murat C."/>
            <person name="Nolan M."/>
            <person name="Ohm R.A."/>
            <person name="Pangilinan J."/>
            <person name="Pereira M.F."/>
            <person name="Perotto S."/>
            <person name="Peter M."/>
            <person name="Pfister S."/>
            <person name="Riley R."/>
            <person name="Sitrit Y."/>
            <person name="Stielow J.B."/>
            <person name="Szollosi G."/>
            <person name="Zifcakova L."/>
            <person name="Stursova M."/>
            <person name="Spatafora J.W."/>
            <person name="Tedersoo L."/>
            <person name="Vaario L.M."/>
            <person name="Yamada A."/>
            <person name="Yan M."/>
            <person name="Wang P."/>
            <person name="Xu J."/>
            <person name="Bruns T."/>
            <person name="Baldrian P."/>
            <person name="Vilgalys R."/>
            <person name="Dunand C."/>
            <person name="Henrissat B."/>
            <person name="Grigoriev I.V."/>
            <person name="Hibbett D."/>
            <person name="Nagy L.G."/>
            <person name="Martin F.M."/>
        </authorList>
    </citation>
    <scope>NUCLEOTIDE SEQUENCE</scope>
    <source>
        <strain evidence="3">UH-Tt-Lm1</strain>
    </source>
</reference>
<dbReference type="Proteomes" id="UP000736335">
    <property type="component" value="Unassembled WGS sequence"/>
</dbReference>